<evidence type="ECO:0000256" key="1">
    <source>
        <dbReference type="ARBA" id="ARBA00022603"/>
    </source>
</evidence>
<dbReference type="PANTHER" id="PTHR13271">
    <property type="entry name" value="UNCHARACTERIZED PUTATIVE METHYLTRANSFERASE"/>
    <property type="match status" value="1"/>
</dbReference>
<dbReference type="AlphaFoldDB" id="C1E8D8"/>
<gene>
    <name evidence="5" type="ORF">MICPUN_108451</name>
</gene>
<dbReference type="InterPro" id="IPR001214">
    <property type="entry name" value="SET_dom"/>
</dbReference>
<dbReference type="PROSITE" id="PS50280">
    <property type="entry name" value="SET"/>
    <property type="match status" value="1"/>
</dbReference>
<keyword evidence="3" id="KW-0949">S-adenosyl-L-methionine</keyword>
<evidence type="ECO:0000313" key="5">
    <source>
        <dbReference type="EMBL" id="ACO64133.1"/>
    </source>
</evidence>
<dbReference type="Pfam" id="PF09273">
    <property type="entry name" value="Rubis-subs-bind"/>
    <property type="match status" value="1"/>
</dbReference>
<accession>C1E8D8</accession>
<dbReference type="InterPro" id="IPR015353">
    <property type="entry name" value="Rubisco_LSMT_subst-bd"/>
</dbReference>
<evidence type="ECO:0000256" key="3">
    <source>
        <dbReference type="ARBA" id="ARBA00022691"/>
    </source>
</evidence>
<dbReference type="KEGG" id="mis:MICPUN_108451"/>
<evidence type="ECO:0000256" key="2">
    <source>
        <dbReference type="ARBA" id="ARBA00022679"/>
    </source>
</evidence>
<keyword evidence="1" id="KW-0489">Methyltransferase</keyword>
<dbReference type="SUPFAM" id="SSF82199">
    <property type="entry name" value="SET domain"/>
    <property type="match status" value="1"/>
</dbReference>
<sequence length="425" mass="45513">MATASAEVDKATALLAWLADATNDPGIESRVALGETRHGRGLVAVRNLVPGEVIFNVPFRLVLSEDHDEADASDLPWSALMAARLLEERSRGGERGRWIESLPHLVSTPPLEYTDAELAACEDPKTIAEARATSEGHLAAYEALKPRLDAVGCDERDLRWATGVLHSRCFTHGPRGTHLAVPGVDMCNHDFAGANAEVAVVTSPEDVQGVRATAEIADVDEREKTGGARGDGDTMFFQLRAGDDGVEQGEEVTISYGPWPNDPFFLYFGFVPEGNPNDAVVLFDDVDDVAMCAARLDMMSIAEAGERAAAATVAFAEEEKDGGSGAPTRMVITREGIDEGMMRACGAMGFDQDTFNALLEGRCRELLRLYPTKLKEDRGLLMSGTLTENEATSTLYKMSKKEVLLGPLAAAAARQSGAAGTIIQA</sequence>
<proteinExistence type="predicted"/>
<dbReference type="InterPro" id="IPR050600">
    <property type="entry name" value="SETD3_SETD6_MTase"/>
</dbReference>
<dbReference type="Gene3D" id="3.90.1420.10">
    <property type="entry name" value="Rubisco LSMT, substrate-binding domain"/>
    <property type="match status" value="1"/>
</dbReference>
<dbReference type="GeneID" id="8244526"/>
<protein>
    <recommendedName>
        <fullName evidence="4">SET domain-containing protein</fullName>
    </recommendedName>
</protein>
<dbReference type="Proteomes" id="UP000002009">
    <property type="component" value="Chromosome 6"/>
</dbReference>
<dbReference type="eggNOG" id="KOG1337">
    <property type="taxonomic scope" value="Eukaryota"/>
</dbReference>
<dbReference type="RefSeq" id="XP_002502875.1">
    <property type="nucleotide sequence ID" value="XM_002502829.1"/>
</dbReference>
<keyword evidence="6" id="KW-1185">Reference proteome</keyword>
<dbReference type="PANTHER" id="PTHR13271:SF140">
    <property type="entry name" value="SET DOMAIN-CONTAINING PROTEIN"/>
    <property type="match status" value="1"/>
</dbReference>
<dbReference type="InterPro" id="IPR046341">
    <property type="entry name" value="SET_dom_sf"/>
</dbReference>
<dbReference type="GO" id="GO:0016279">
    <property type="term" value="F:protein-lysine N-methyltransferase activity"/>
    <property type="evidence" value="ECO:0007669"/>
    <property type="project" value="TreeGrafter"/>
</dbReference>
<dbReference type="GO" id="GO:0032259">
    <property type="term" value="P:methylation"/>
    <property type="evidence" value="ECO:0007669"/>
    <property type="project" value="UniProtKB-KW"/>
</dbReference>
<dbReference type="InterPro" id="IPR036464">
    <property type="entry name" value="Rubisco_LSMT_subst-bd_sf"/>
</dbReference>
<keyword evidence="2" id="KW-0808">Transferase</keyword>
<dbReference type="InParanoid" id="C1E8D8"/>
<evidence type="ECO:0000313" key="6">
    <source>
        <dbReference type="Proteomes" id="UP000002009"/>
    </source>
</evidence>
<evidence type="ECO:0000259" key="4">
    <source>
        <dbReference type="PROSITE" id="PS50280"/>
    </source>
</evidence>
<dbReference type="EMBL" id="CP001327">
    <property type="protein sequence ID" value="ACO64133.1"/>
    <property type="molecule type" value="Genomic_DNA"/>
</dbReference>
<feature type="domain" description="SET" evidence="4">
    <location>
        <begin position="25"/>
        <end position="257"/>
    </location>
</feature>
<dbReference type="Gene3D" id="3.90.1410.10">
    <property type="entry name" value="set domain protein methyltransferase, domain 1"/>
    <property type="match status" value="1"/>
</dbReference>
<dbReference type="OrthoDB" id="510363at2759"/>
<dbReference type="OMA" id="WPNDPFF"/>
<reference evidence="5 6" key="1">
    <citation type="journal article" date="2009" name="Science">
        <title>Green evolution and dynamic adaptations revealed by genomes of the marine picoeukaryotes Micromonas.</title>
        <authorList>
            <person name="Worden A.Z."/>
            <person name="Lee J.H."/>
            <person name="Mock T."/>
            <person name="Rouze P."/>
            <person name="Simmons M.P."/>
            <person name="Aerts A.L."/>
            <person name="Allen A.E."/>
            <person name="Cuvelier M.L."/>
            <person name="Derelle E."/>
            <person name="Everett M.V."/>
            <person name="Foulon E."/>
            <person name="Grimwood J."/>
            <person name="Gundlach H."/>
            <person name="Henrissat B."/>
            <person name="Napoli C."/>
            <person name="McDonald S.M."/>
            <person name="Parker M.S."/>
            <person name="Rombauts S."/>
            <person name="Salamov A."/>
            <person name="Von Dassow P."/>
            <person name="Badger J.H."/>
            <person name="Coutinho P.M."/>
            <person name="Demir E."/>
            <person name="Dubchak I."/>
            <person name="Gentemann C."/>
            <person name="Eikrem W."/>
            <person name="Gready J.E."/>
            <person name="John U."/>
            <person name="Lanier W."/>
            <person name="Lindquist E.A."/>
            <person name="Lucas S."/>
            <person name="Mayer K.F."/>
            <person name="Moreau H."/>
            <person name="Not F."/>
            <person name="Otillar R."/>
            <person name="Panaud O."/>
            <person name="Pangilinan J."/>
            <person name="Paulsen I."/>
            <person name="Piegu B."/>
            <person name="Poliakov A."/>
            <person name="Robbens S."/>
            <person name="Schmutz J."/>
            <person name="Toulza E."/>
            <person name="Wyss T."/>
            <person name="Zelensky A."/>
            <person name="Zhou K."/>
            <person name="Armbrust E.V."/>
            <person name="Bhattacharya D."/>
            <person name="Goodenough U.W."/>
            <person name="Van de Peer Y."/>
            <person name="Grigoriev I.V."/>
        </authorList>
    </citation>
    <scope>NUCLEOTIDE SEQUENCE [LARGE SCALE GENOMIC DNA]</scope>
    <source>
        <strain evidence="6">RCC299 / NOUM17</strain>
    </source>
</reference>
<dbReference type="CDD" id="cd10527">
    <property type="entry name" value="SET_LSMT"/>
    <property type="match status" value="1"/>
</dbReference>
<organism evidence="5 6">
    <name type="scientific">Micromonas commoda (strain RCC299 / NOUM17 / CCMP2709)</name>
    <name type="common">Picoplanktonic green alga</name>
    <dbReference type="NCBI Taxonomy" id="296587"/>
    <lineage>
        <taxon>Eukaryota</taxon>
        <taxon>Viridiplantae</taxon>
        <taxon>Chlorophyta</taxon>
        <taxon>Mamiellophyceae</taxon>
        <taxon>Mamiellales</taxon>
        <taxon>Mamiellaceae</taxon>
        <taxon>Micromonas</taxon>
    </lineage>
</organism>
<name>C1E8D8_MICCC</name>